<dbReference type="RefSeq" id="WP_147664952.1">
    <property type="nucleotide sequence ID" value="NZ_CP042905.2"/>
</dbReference>
<dbReference type="Pfam" id="PF03403">
    <property type="entry name" value="PAF-AH_p_II"/>
    <property type="match status" value="1"/>
</dbReference>
<dbReference type="InterPro" id="IPR029058">
    <property type="entry name" value="AB_hydrolase_fold"/>
</dbReference>
<keyword evidence="3" id="KW-0443">Lipid metabolism</keyword>
<dbReference type="Proteomes" id="UP000321408">
    <property type="component" value="Chromosome"/>
</dbReference>
<sequence>MSTDQAKYNPFNRGPFPVGVITQNFHDPKRNRTLPTEIWFPATDEFKNKDFEEATKDKYQIGDISLSQNAVRDADIREGFYPLIVFSHGHGAHRRLTSHLCTHLASHGYIVAAPDHLGNTYLDLLTYREHTQKGMPPNTAELSRQIFMNRPSDIKFIIDCMTSEKVKIPLKMIDVNSIGVAGYSYGGWTILMVASSDSRISAALPIASIGGNSPDLKESNPLSDILNLDWKHTIATLYLAAQNDTLVDVRSIYDMFKRTLEPKLMVVLNNADHLHFCKEAESTHNLIKQHPEIFFGDVPLSKKIKEKMPSFDILCSAEEGHAYLQGLGLLHMDAHLKKNSDAIEILSGDVYVFMTDHNVDVFFVESY</sequence>
<organism evidence="5 6">
    <name type="scientific">Promethearchaeum syntrophicum</name>
    <dbReference type="NCBI Taxonomy" id="2594042"/>
    <lineage>
        <taxon>Archaea</taxon>
        <taxon>Promethearchaeati</taxon>
        <taxon>Promethearchaeota</taxon>
        <taxon>Promethearchaeia</taxon>
        <taxon>Promethearchaeales</taxon>
        <taxon>Promethearchaeaceae</taxon>
        <taxon>Promethearchaeum</taxon>
    </lineage>
</organism>
<dbReference type="GO" id="GO:0003847">
    <property type="term" value="F:1-alkyl-2-acetylglycerophosphocholine esterase activity"/>
    <property type="evidence" value="ECO:0007669"/>
    <property type="project" value="TreeGrafter"/>
</dbReference>
<feature type="domain" description="PET hydrolase/cutinase-like" evidence="4">
    <location>
        <begin position="154"/>
        <end position="279"/>
    </location>
</feature>
<reference evidence="5 6" key="2">
    <citation type="journal article" date="2024" name="Int. J. Syst. Evol. Microbiol.">
        <title>Promethearchaeum syntrophicum gen. nov., sp. nov., an anaerobic, obligately syntrophic archaeon, the first isolate of the lineage 'Asgard' archaea, and proposal of the new archaeal phylum Promethearchaeota phyl. nov. and kingdom Promethearchaeati regn. nov.</title>
        <authorList>
            <person name="Imachi H."/>
            <person name="Nobu M.K."/>
            <person name="Kato S."/>
            <person name="Takaki Y."/>
            <person name="Miyazaki M."/>
            <person name="Miyata M."/>
            <person name="Ogawara M."/>
            <person name="Saito Y."/>
            <person name="Sakai S."/>
            <person name="Tahara Y.O."/>
            <person name="Takano Y."/>
            <person name="Tasumi E."/>
            <person name="Uematsu K."/>
            <person name="Yoshimura T."/>
            <person name="Itoh T."/>
            <person name="Ohkuma M."/>
            <person name="Takai K."/>
        </authorList>
    </citation>
    <scope>NUCLEOTIDE SEQUENCE [LARGE SCALE GENOMIC DNA]</scope>
    <source>
        <strain evidence="5 6">MK-D1</strain>
    </source>
</reference>
<protein>
    <submittedName>
        <fullName evidence="5">Alpha/beta hydrolase family protein</fullName>
    </submittedName>
</protein>
<evidence type="ECO:0000259" key="4">
    <source>
        <dbReference type="Pfam" id="PF12740"/>
    </source>
</evidence>
<dbReference type="GO" id="GO:0016042">
    <property type="term" value="P:lipid catabolic process"/>
    <property type="evidence" value="ECO:0007669"/>
    <property type="project" value="UniProtKB-KW"/>
</dbReference>
<keyword evidence="6" id="KW-1185">Reference proteome</keyword>
<proteinExistence type="predicted"/>
<evidence type="ECO:0000256" key="1">
    <source>
        <dbReference type="ARBA" id="ARBA00022801"/>
    </source>
</evidence>
<name>A0A5B9DG08_9ARCH</name>
<evidence type="ECO:0000313" key="5">
    <source>
        <dbReference type="EMBL" id="QEE18042.1"/>
    </source>
</evidence>
<dbReference type="AlphaFoldDB" id="A0A5B9DG08"/>
<dbReference type="EMBL" id="CP042905">
    <property type="protein sequence ID" value="QEE18042.1"/>
    <property type="molecule type" value="Genomic_DNA"/>
</dbReference>
<dbReference type="InterPro" id="IPR041127">
    <property type="entry name" value="PET_hydrolase/cutinase-like"/>
</dbReference>
<keyword evidence="2" id="KW-0442">Lipid degradation</keyword>
<dbReference type="Gene3D" id="3.40.50.1820">
    <property type="entry name" value="alpha/beta hydrolase"/>
    <property type="match status" value="1"/>
</dbReference>
<keyword evidence="1 5" id="KW-0378">Hydrolase</keyword>
<reference evidence="5 6" key="1">
    <citation type="journal article" date="2020" name="Nature">
        <title>Isolation of an archaeon at the prokaryote-eukaryote interface.</title>
        <authorList>
            <person name="Imachi H."/>
            <person name="Nobu M.K."/>
            <person name="Nakahara N."/>
            <person name="Morono Y."/>
            <person name="Ogawara M."/>
            <person name="Takaki Y."/>
            <person name="Takano Y."/>
            <person name="Uematsu K."/>
            <person name="Ikuta T."/>
            <person name="Ito M."/>
            <person name="Matsui Y."/>
            <person name="Miyazaki M."/>
            <person name="Murata K."/>
            <person name="Saito Y."/>
            <person name="Sakai S."/>
            <person name="Song C."/>
            <person name="Tasumi E."/>
            <person name="Yamanaka Y."/>
            <person name="Yamaguchi T."/>
            <person name="Kamagata Y."/>
            <person name="Tamaki H."/>
            <person name="Takai K."/>
        </authorList>
    </citation>
    <scope>NUCLEOTIDE SEQUENCE [LARGE SCALE GENOMIC DNA]</scope>
    <source>
        <strain evidence="5 6">MK-D1</strain>
    </source>
</reference>
<evidence type="ECO:0000256" key="2">
    <source>
        <dbReference type="ARBA" id="ARBA00022963"/>
    </source>
</evidence>
<dbReference type="PANTHER" id="PTHR10272:SF0">
    <property type="entry name" value="PLATELET-ACTIVATING FACTOR ACETYLHYDROLASE"/>
    <property type="match status" value="1"/>
</dbReference>
<dbReference type="GeneID" id="41331844"/>
<dbReference type="KEGG" id="psyt:DSAG12_03880"/>
<dbReference type="SUPFAM" id="SSF53474">
    <property type="entry name" value="alpha/beta-Hydrolases"/>
    <property type="match status" value="1"/>
</dbReference>
<evidence type="ECO:0000313" key="6">
    <source>
        <dbReference type="Proteomes" id="UP000321408"/>
    </source>
</evidence>
<dbReference type="PANTHER" id="PTHR10272">
    <property type="entry name" value="PLATELET-ACTIVATING FACTOR ACETYLHYDROLASE"/>
    <property type="match status" value="1"/>
</dbReference>
<dbReference type="Pfam" id="PF12740">
    <property type="entry name" value="PETase"/>
    <property type="match status" value="1"/>
</dbReference>
<gene>
    <name evidence="5" type="ORF">DSAG12_03880</name>
</gene>
<evidence type="ECO:0000256" key="3">
    <source>
        <dbReference type="ARBA" id="ARBA00023098"/>
    </source>
</evidence>
<accession>A0A5B9DG08</accession>